<organism evidence="1 2">
    <name type="scientific">Capsaspora owczarzaki (strain ATCC 30864)</name>
    <dbReference type="NCBI Taxonomy" id="595528"/>
    <lineage>
        <taxon>Eukaryota</taxon>
        <taxon>Filasterea</taxon>
        <taxon>Capsaspora</taxon>
    </lineage>
</organism>
<dbReference type="AlphaFoldDB" id="A0A0D2WRX1"/>
<evidence type="ECO:0000313" key="1">
    <source>
        <dbReference type="EMBL" id="KJE94800.1"/>
    </source>
</evidence>
<sequence>MSGNWSTGLFAIFDDLSIFIYGLGASRCLAINNSVVLGEGKASFGLDSAKIAGPFQCAGFIGTDGAFCVNCAVCTCLPCVYILWRGDVRKKFGIQGSFMGDLFAALCCACCAIMQDSRELKIHGLAYGEVQAKTMDK</sequence>
<dbReference type="PANTHER" id="PTHR15907">
    <property type="entry name" value="DUF614 FAMILY PROTEIN-RELATED"/>
    <property type="match status" value="1"/>
</dbReference>
<dbReference type="EMBL" id="KE346367">
    <property type="protein sequence ID" value="KJE94800.1"/>
    <property type="molecule type" value="Genomic_DNA"/>
</dbReference>
<keyword evidence="2" id="KW-1185">Reference proteome</keyword>
<dbReference type="OrthoDB" id="1045822at2759"/>
<protein>
    <submittedName>
        <fullName evidence="1">Uncharacterized protein</fullName>
    </submittedName>
</protein>
<dbReference type="RefSeq" id="XP_004347063.1">
    <property type="nucleotide sequence ID" value="XM_004347013.2"/>
</dbReference>
<proteinExistence type="predicted"/>
<gene>
    <name evidence="1" type="ORF">CAOG_005378</name>
</gene>
<name>A0A0D2WRX1_CAPO3</name>
<evidence type="ECO:0000313" key="2">
    <source>
        <dbReference type="Proteomes" id="UP000008743"/>
    </source>
</evidence>
<dbReference type="Pfam" id="PF04749">
    <property type="entry name" value="PLAC8"/>
    <property type="match status" value="1"/>
</dbReference>
<dbReference type="eggNOG" id="ENOG502SD8R">
    <property type="taxonomic scope" value="Eukaryota"/>
</dbReference>
<dbReference type="PhylomeDB" id="A0A0D2WRX1"/>
<accession>A0A0D2WRX1</accession>
<dbReference type="InterPro" id="IPR006461">
    <property type="entry name" value="PLAC_motif_containing"/>
</dbReference>
<reference evidence="2" key="1">
    <citation type="submission" date="2011-02" db="EMBL/GenBank/DDBJ databases">
        <title>The Genome Sequence of Capsaspora owczarzaki ATCC 30864.</title>
        <authorList>
            <person name="Russ C."/>
            <person name="Cuomo C."/>
            <person name="Burger G."/>
            <person name="Gray M.W."/>
            <person name="Holland P.W.H."/>
            <person name="King N."/>
            <person name="Lang F.B.F."/>
            <person name="Roger A.J."/>
            <person name="Ruiz-Trillo I."/>
            <person name="Young S.K."/>
            <person name="Zeng Q."/>
            <person name="Gargeya S."/>
            <person name="Alvarado L."/>
            <person name="Berlin A."/>
            <person name="Chapman S.B."/>
            <person name="Chen Z."/>
            <person name="Freedman E."/>
            <person name="Gellesch M."/>
            <person name="Goldberg J."/>
            <person name="Griggs A."/>
            <person name="Gujja S."/>
            <person name="Heilman E."/>
            <person name="Heiman D."/>
            <person name="Howarth C."/>
            <person name="Mehta T."/>
            <person name="Neiman D."/>
            <person name="Pearson M."/>
            <person name="Roberts A."/>
            <person name="Saif S."/>
            <person name="Shea T."/>
            <person name="Shenoy N."/>
            <person name="Sisk P."/>
            <person name="Stolte C."/>
            <person name="Sykes S."/>
            <person name="White J."/>
            <person name="Yandava C."/>
            <person name="Haas B."/>
            <person name="Nusbaum C."/>
            <person name="Birren B."/>
        </authorList>
    </citation>
    <scope>NUCLEOTIDE SEQUENCE</scope>
    <source>
        <strain evidence="2">ATCC 30864</strain>
    </source>
</reference>
<dbReference type="NCBIfam" id="TIGR01571">
    <property type="entry name" value="A_thal_Cys_rich"/>
    <property type="match status" value="1"/>
</dbReference>
<dbReference type="Proteomes" id="UP000008743">
    <property type="component" value="Unassembled WGS sequence"/>
</dbReference>
<dbReference type="InParanoid" id="A0A0D2WRX1"/>